<evidence type="ECO:0000313" key="2">
    <source>
        <dbReference type="Proteomes" id="UP000422108"/>
    </source>
</evidence>
<evidence type="ECO:0000313" key="1">
    <source>
        <dbReference type="EMBL" id="BBO92952.1"/>
    </source>
</evidence>
<sequence>MVDETDVSQSSIAQTDIFQSDPQRIRSTSELSRLFSKGTVNGEELINELLAIQAASRAADTQKAFNNLMGAVDKTKINLAS</sequence>
<dbReference type="Proteomes" id="UP000422108">
    <property type="component" value="Chromosome"/>
</dbReference>
<keyword evidence="2" id="KW-1185">Reference proteome</keyword>
<name>A0A5K8AJS8_9BACT</name>
<dbReference type="EMBL" id="AP021879">
    <property type="protein sequence ID" value="BBO92952.1"/>
    <property type="molecule type" value="Genomic_DNA"/>
</dbReference>
<protein>
    <submittedName>
        <fullName evidence="1">Uncharacterized protein</fullName>
    </submittedName>
</protein>
<organism evidence="1 2">
    <name type="scientific">Desulfosarcina ovata subsp. ovata</name>
    <dbReference type="NCBI Taxonomy" id="2752305"/>
    <lineage>
        <taxon>Bacteria</taxon>
        <taxon>Pseudomonadati</taxon>
        <taxon>Thermodesulfobacteriota</taxon>
        <taxon>Desulfobacteria</taxon>
        <taxon>Desulfobacterales</taxon>
        <taxon>Desulfosarcinaceae</taxon>
        <taxon>Desulfosarcina</taxon>
    </lineage>
</organism>
<dbReference type="AlphaFoldDB" id="A0A5K8AJS8"/>
<reference evidence="1 2" key="1">
    <citation type="submission" date="2019-11" db="EMBL/GenBank/DDBJ databases">
        <title>Comparative genomics of hydrocarbon-degrading Desulfosarcina strains.</title>
        <authorList>
            <person name="Watanabe M."/>
            <person name="Kojima H."/>
            <person name="Fukui M."/>
        </authorList>
    </citation>
    <scope>NUCLEOTIDE SEQUENCE [LARGE SCALE GENOMIC DNA]</scope>
    <source>
        <strain evidence="2">oXyS1</strain>
    </source>
</reference>
<proteinExistence type="predicted"/>
<accession>A0A5K8AJS8</accession>
<gene>
    <name evidence="1" type="ORF">DSCOOX_61320</name>
</gene>